<feature type="region of interest" description="Disordered" evidence="1">
    <location>
        <begin position="97"/>
        <end position="142"/>
    </location>
</feature>
<evidence type="ECO:0000256" key="1">
    <source>
        <dbReference type="SAM" id="MobiDB-lite"/>
    </source>
</evidence>
<evidence type="ECO:0000313" key="2">
    <source>
        <dbReference type="EMBL" id="KAG8081118.1"/>
    </source>
</evidence>
<protein>
    <submittedName>
        <fullName evidence="2">Uncharacterized protein</fullName>
    </submittedName>
</protein>
<dbReference type="PROSITE" id="PS51257">
    <property type="entry name" value="PROKAR_LIPOPROTEIN"/>
    <property type="match status" value="1"/>
</dbReference>
<dbReference type="Proteomes" id="UP000729402">
    <property type="component" value="Unassembled WGS sequence"/>
</dbReference>
<feature type="compositionally biased region" description="Low complexity" evidence="1">
    <location>
        <begin position="113"/>
        <end position="131"/>
    </location>
</feature>
<reference evidence="2" key="2">
    <citation type="submission" date="2021-02" db="EMBL/GenBank/DDBJ databases">
        <authorList>
            <person name="Kimball J.A."/>
            <person name="Haas M.W."/>
            <person name="Macchietto M."/>
            <person name="Kono T."/>
            <person name="Duquette J."/>
            <person name="Shao M."/>
        </authorList>
    </citation>
    <scope>NUCLEOTIDE SEQUENCE</scope>
    <source>
        <tissue evidence="2">Fresh leaf tissue</tissue>
    </source>
</reference>
<comment type="caution">
    <text evidence="2">The sequence shown here is derived from an EMBL/GenBank/DDBJ whole genome shotgun (WGS) entry which is preliminary data.</text>
</comment>
<proteinExistence type="predicted"/>
<organism evidence="2 3">
    <name type="scientific">Zizania palustris</name>
    <name type="common">Northern wild rice</name>
    <dbReference type="NCBI Taxonomy" id="103762"/>
    <lineage>
        <taxon>Eukaryota</taxon>
        <taxon>Viridiplantae</taxon>
        <taxon>Streptophyta</taxon>
        <taxon>Embryophyta</taxon>
        <taxon>Tracheophyta</taxon>
        <taxon>Spermatophyta</taxon>
        <taxon>Magnoliopsida</taxon>
        <taxon>Liliopsida</taxon>
        <taxon>Poales</taxon>
        <taxon>Poaceae</taxon>
        <taxon>BOP clade</taxon>
        <taxon>Oryzoideae</taxon>
        <taxon>Oryzeae</taxon>
        <taxon>Zizaniinae</taxon>
        <taxon>Zizania</taxon>
    </lineage>
</organism>
<keyword evidence="3" id="KW-1185">Reference proteome</keyword>
<gene>
    <name evidence="2" type="ORF">GUJ93_ZPchr0007g5862</name>
</gene>
<feature type="region of interest" description="Disordered" evidence="1">
    <location>
        <begin position="53"/>
        <end position="76"/>
    </location>
</feature>
<sequence>MRRQSILQSAAGHHLAAAPLVAAGCQPATVLGLSLAWALPAPLRLGGWGCRRWRADPTRRPPLQIRPPEGLGSLATIVDPTAGGAWESDHRCSYSAALLPPSAGRRRQQQQEPSASGPSSEQVSSEQEQAPNRLCSVPVMNA</sequence>
<name>A0A8J5SVE0_ZIZPA</name>
<reference evidence="2" key="1">
    <citation type="journal article" date="2021" name="bioRxiv">
        <title>Whole Genome Assembly and Annotation of Northern Wild Rice, Zizania palustris L., Supports a Whole Genome Duplication in the Zizania Genus.</title>
        <authorList>
            <person name="Haas M."/>
            <person name="Kono T."/>
            <person name="Macchietto M."/>
            <person name="Millas R."/>
            <person name="McGilp L."/>
            <person name="Shao M."/>
            <person name="Duquette J."/>
            <person name="Hirsch C.N."/>
            <person name="Kimball J."/>
        </authorList>
    </citation>
    <scope>NUCLEOTIDE SEQUENCE</scope>
    <source>
        <tissue evidence="2">Fresh leaf tissue</tissue>
    </source>
</reference>
<dbReference type="AlphaFoldDB" id="A0A8J5SVE0"/>
<accession>A0A8J5SVE0</accession>
<dbReference type="EMBL" id="JAAALK010000282">
    <property type="protein sequence ID" value="KAG8081118.1"/>
    <property type="molecule type" value="Genomic_DNA"/>
</dbReference>
<evidence type="ECO:0000313" key="3">
    <source>
        <dbReference type="Proteomes" id="UP000729402"/>
    </source>
</evidence>